<dbReference type="SUPFAM" id="SSF56349">
    <property type="entry name" value="DNA breaking-rejoining enzymes"/>
    <property type="match status" value="1"/>
</dbReference>
<dbReference type="EMBL" id="BSOP01000004">
    <property type="protein sequence ID" value="GLR49215.1"/>
    <property type="molecule type" value="Genomic_DNA"/>
</dbReference>
<name>A0ABQ5ZB06_9HYPH</name>
<reference evidence="7" key="1">
    <citation type="journal article" date="2019" name="Int. J. Syst. Evol. Microbiol.">
        <title>The Global Catalogue of Microorganisms (GCM) 10K type strain sequencing project: providing services to taxonomists for standard genome sequencing and annotation.</title>
        <authorList>
            <consortium name="The Broad Institute Genomics Platform"/>
            <consortium name="The Broad Institute Genome Sequencing Center for Infectious Disease"/>
            <person name="Wu L."/>
            <person name="Ma J."/>
        </authorList>
    </citation>
    <scope>NUCLEOTIDE SEQUENCE [LARGE SCALE GENOMIC DNA]</scope>
    <source>
        <strain evidence="7">NBRC 102122</strain>
    </source>
</reference>
<keyword evidence="2" id="KW-0229">DNA integration</keyword>
<sequence length="343" mass="38149">MRANLKGLMKVKKTLASGKTIYYYYAWRKGPLLKTKSGRPMQPGDVGLQAAFDDAHNLRRNPNPDTLYGLVTAYLGSSDFRSKGASTRRHYTEYLDMIRAQFGTLSLSDLEALGTRGRFKAWRDSMADTPRKADYAWSVLARVLSFGKDRGLLSRNIAERGGRLYRADRRESVWTDDDISAFNAVAGRELRLALLLAFWTGQRKGDLLALTWAAYDGASFRIKQSKTGRRVIIPVASAAREALKDAPRRAPQILCNSRGRPWTEAGFKTSWRKACEKAGIKGLTFHDLRGTTVTRLALAGCSIAEIGAITGHSPKDIDAILHAHYLGGQRELAAQAIARWENK</sequence>
<comment type="similarity">
    <text evidence="1">Belongs to the 'phage' integrase family.</text>
</comment>
<comment type="caution">
    <text evidence="6">The sequence shown here is derived from an EMBL/GenBank/DDBJ whole genome shotgun (WGS) entry which is preliminary data.</text>
</comment>
<dbReference type="Proteomes" id="UP001156702">
    <property type="component" value="Unassembled WGS sequence"/>
</dbReference>
<evidence type="ECO:0000313" key="7">
    <source>
        <dbReference type="Proteomes" id="UP001156702"/>
    </source>
</evidence>
<feature type="domain" description="Tyr recombinase" evidence="5">
    <location>
        <begin position="169"/>
        <end position="338"/>
    </location>
</feature>
<dbReference type="PROSITE" id="PS51898">
    <property type="entry name" value="TYR_RECOMBINASE"/>
    <property type="match status" value="1"/>
</dbReference>
<keyword evidence="4" id="KW-0233">DNA recombination</keyword>
<evidence type="ECO:0000256" key="4">
    <source>
        <dbReference type="ARBA" id="ARBA00023172"/>
    </source>
</evidence>
<keyword evidence="3" id="KW-0238">DNA-binding</keyword>
<dbReference type="Gene3D" id="1.10.150.130">
    <property type="match status" value="1"/>
</dbReference>
<dbReference type="InterPro" id="IPR050090">
    <property type="entry name" value="Tyrosine_recombinase_XerCD"/>
</dbReference>
<protein>
    <submittedName>
        <fullName evidence="6">Integrase</fullName>
    </submittedName>
</protein>
<gene>
    <name evidence="6" type="ORF">GCM10007923_04200</name>
</gene>
<evidence type="ECO:0000256" key="3">
    <source>
        <dbReference type="ARBA" id="ARBA00023125"/>
    </source>
</evidence>
<dbReference type="Gene3D" id="1.10.443.10">
    <property type="entry name" value="Intergrase catalytic core"/>
    <property type="match status" value="1"/>
</dbReference>
<dbReference type="PANTHER" id="PTHR30349">
    <property type="entry name" value="PHAGE INTEGRASE-RELATED"/>
    <property type="match status" value="1"/>
</dbReference>
<organism evidence="6 7">
    <name type="scientific">Shinella yambaruensis</name>
    <dbReference type="NCBI Taxonomy" id="415996"/>
    <lineage>
        <taxon>Bacteria</taxon>
        <taxon>Pseudomonadati</taxon>
        <taxon>Pseudomonadota</taxon>
        <taxon>Alphaproteobacteria</taxon>
        <taxon>Hyphomicrobiales</taxon>
        <taxon>Rhizobiaceae</taxon>
        <taxon>Shinella</taxon>
    </lineage>
</organism>
<dbReference type="Pfam" id="PF00589">
    <property type="entry name" value="Phage_integrase"/>
    <property type="match status" value="1"/>
</dbReference>
<dbReference type="InterPro" id="IPR010998">
    <property type="entry name" value="Integrase_recombinase_N"/>
</dbReference>
<proteinExistence type="inferred from homology"/>
<evidence type="ECO:0000259" key="5">
    <source>
        <dbReference type="PROSITE" id="PS51898"/>
    </source>
</evidence>
<evidence type="ECO:0000313" key="6">
    <source>
        <dbReference type="EMBL" id="GLR49215.1"/>
    </source>
</evidence>
<keyword evidence="7" id="KW-1185">Reference proteome</keyword>
<dbReference type="InterPro" id="IPR011010">
    <property type="entry name" value="DNA_brk_join_enz"/>
</dbReference>
<accession>A0ABQ5ZB06</accession>
<evidence type="ECO:0000256" key="1">
    <source>
        <dbReference type="ARBA" id="ARBA00008857"/>
    </source>
</evidence>
<evidence type="ECO:0000256" key="2">
    <source>
        <dbReference type="ARBA" id="ARBA00022908"/>
    </source>
</evidence>
<dbReference type="InterPro" id="IPR002104">
    <property type="entry name" value="Integrase_catalytic"/>
</dbReference>
<dbReference type="PANTHER" id="PTHR30349:SF64">
    <property type="entry name" value="PROPHAGE INTEGRASE INTD-RELATED"/>
    <property type="match status" value="1"/>
</dbReference>
<dbReference type="InterPro" id="IPR013762">
    <property type="entry name" value="Integrase-like_cat_sf"/>
</dbReference>